<evidence type="ECO:0000256" key="1">
    <source>
        <dbReference type="SAM" id="SignalP"/>
    </source>
</evidence>
<organism evidence="2 3">
    <name type="scientific">Leersia perrieri</name>
    <dbReference type="NCBI Taxonomy" id="77586"/>
    <lineage>
        <taxon>Eukaryota</taxon>
        <taxon>Viridiplantae</taxon>
        <taxon>Streptophyta</taxon>
        <taxon>Embryophyta</taxon>
        <taxon>Tracheophyta</taxon>
        <taxon>Spermatophyta</taxon>
        <taxon>Magnoliopsida</taxon>
        <taxon>Liliopsida</taxon>
        <taxon>Poales</taxon>
        <taxon>Poaceae</taxon>
        <taxon>BOP clade</taxon>
        <taxon>Oryzoideae</taxon>
        <taxon>Oryzeae</taxon>
        <taxon>Oryzinae</taxon>
        <taxon>Leersia</taxon>
    </lineage>
</organism>
<dbReference type="EnsemblPlants" id="LPERR08G11320.2">
    <property type="protein sequence ID" value="LPERR08G11320.2"/>
    <property type="gene ID" value="LPERR08G11320"/>
</dbReference>
<evidence type="ECO:0000313" key="3">
    <source>
        <dbReference type="Proteomes" id="UP000032180"/>
    </source>
</evidence>
<dbReference type="AlphaFoldDB" id="A0A0D9X7K4"/>
<dbReference type="Proteomes" id="UP000032180">
    <property type="component" value="Chromosome 8"/>
</dbReference>
<dbReference type="Gramene" id="LPERR08G11320.2">
    <property type="protein sequence ID" value="LPERR08G11320.2"/>
    <property type="gene ID" value="LPERR08G11320"/>
</dbReference>
<name>A0A0D9X7K4_9ORYZ</name>
<sequence>MPRSPNSFPRERFSRALLLRFALLARALLFSPQISSPGICSLVLVFSPELVRRDVHARAARRKNESRTLDAVATAPGRTLGVSAGSAAAAASGHWMRRRRRVPRWVVVLWVTVSGYHCRLVLADALATTLPAFSIGGDFPSLSASQPWFDAAGGDPSSPGSWRGSIRGLALL</sequence>
<evidence type="ECO:0000313" key="2">
    <source>
        <dbReference type="EnsemblPlants" id="LPERR08G11320.2"/>
    </source>
</evidence>
<protein>
    <submittedName>
        <fullName evidence="2">Uncharacterized protein</fullName>
    </submittedName>
</protein>
<feature type="signal peptide" evidence="1">
    <location>
        <begin position="1"/>
        <end position="27"/>
    </location>
</feature>
<keyword evidence="3" id="KW-1185">Reference proteome</keyword>
<accession>A0A0D9X7K4</accession>
<reference evidence="2" key="3">
    <citation type="submission" date="2015-04" db="UniProtKB">
        <authorList>
            <consortium name="EnsemblPlants"/>
        </authorList>
    </citation>
    <scope>IDENTIFICATION</scope>
</reference>
<proteinExistence type="predicted"/>
<feature type="chain" id="PRO_5002349910" evidence="1">
    <location>
        <begin position="28"/>
        <end position="172"/>
    </location>
</feature>
<reference evidence="2 3" key="1">
    <citation type="submission" date="2012-08" db="EMBL/GenBank/DDBJ databases">
        <title>Oryza genome evolution.</title>
        <authorList>
            <person name="Wing R.A."/>
        </authorList>
    </citation>
    <scope>NUCLEOTIDE SEQUENCE</scope>
</reference>
<keyword evidence="1" id="KW-0732">Signal</keyword>
<reference evidence="3" key="2">
    <citation type="submission" date="2013-12" db="EMBL/GenBank/DDBJ databases">
        <authorList>
            <person name="Yu Y."/>
            <person name="Lee S."/>
            <person name="de Baynast K."/>
            <person name="Wissotski M."/>
            <person name="Liu L."/>
            <person name="Talag J."/>
            <person name="Goicoechea J."/>
            <person name="Angelova A."/>
            <person name="Jetty R."/>
            <person name="Kudrna D."/>
            <person name="Golser W."/>
            <person name="Rivera L."/>
            <person name="Zhang J."/>
            <person name="Wing R."/>
        </authorList>
    </citation>
    <scope>NUCLEOTIDE SEQUENCE</scope>
</reference>